<feature type="compositionally biased region" description="Polar residues" evidence="1">
    <location>
        <begin position="392"/>
        <end position="413"/>
    </location>
</feature>
<feature type="region of interest" description="Disordered" evidence="1">
    <location>
        <begin position="272"/>
        <end position="413"/>
    </location>
</feature>
<reference evidence="2" key="2">
    <citation type="journal article" date="2023" name="IMA Fungus">
        <title>Comparative genomic study of the Penicillium genus elucidates a diverse pangenome and 15 lateral gene transfer events.</title>
        <authorList>
            <person name="Petersen C."/>
            <person name="Sorensen T."/>
            <person name="Nielsen M.R."/>
            <person name="Sondergaard T.E."/>
            <person name="Sorensen J.L."/>
            <person name="Fitzpatrick D.A."/>
            <person name="Frisvad J.C."/>
            <person name="Nielsen K.L."/>
        </authorList>
    </citation>
    <scope>NUCLEOTIDE SEQUENCE</scope>
    <source>
        <strain evidence="2">IBT 29495</strain>
    </source>
</reference>
<keyword evidence="3" id="KW-1185">Reference proteome</keyword>
<feature type="compositionally biased region" description="Basic residues" evidence="1">
    <location>
        <begin position="1"/>
        <end position="13"/>
    </location>
</feature>
<dbReference type="AlphaFoldDB" id="A0A9W9Y1R6"/>
<feature type="region of interest" description="Disordered" evidence="1">
    <location>
        <begin position="1"/>
        <end position="56"/>
    </location>
</feature>
<accession>A0A9W9Y1R6</accession>
<protein>
    <submittedName>
        <fullName evidence="2">Uncharacterized protein</fullName>
    </submittedName>
</protein>
<reference evidence="2" key="1">
    <citation type="submission" date="2022-12" db="EMBL/GenBank/DDBJ databases">
        <authorList>
            <person name="Petersen C."/>
        </authorList>
    </citation>
    <scope>NUCLEOTIDE SEQUENCE</scope>
    <source>
        <strain evidence="2">IBT 29495</strain>
    </source>
</reference>
<proteinExistence type="predicted"/>
<feature type="region of interest" description="Disordered" evidence="1">
    <location>
        <begin position="197"/>
        <end position="239"/>
    </location>
</feature>
<evidence type="ECO:0000313" key="2">
    <source>
        <dbReference type="EMBL" id="KAJ5514193.1"/>
    </source>
</evidence>
<evidence type="ECO:0000313" key="3">
    <source>
        <dbReference type="Proteomes" id="UP001149954"/>
    </source>
</evidence>
<dbReference type="OrthoDB" id="20105at2759"/>
<feature type="compositionally biased region" description="Low complexity" evidence="1">
    <location>
        <begin position="302"/>
        <end position="318"/>
    </location>
</feature>
<sequence>MKRNPNPSKRNKKDLHESAKTETPSLPQLLLRPPTEEFPTIPNPMMSSSRDLVPPSGLNRLPPPLTVSAPLPPLPAVWEGTEDMKMCLHAKIEEDRRKQQEEMTQQANLILEQRRIEKSILSDAVRARIPPKLVPLIFNGIYTTGADELQRKCSAPEISQQQNQGIMPPTRLPVAPKPSQQILKQHLHAKASELSPMDTNHIPETRHSRWSEDISNRHRERMISSEREQLKRKLRSQNKKVADKDLLDTAFEHTFPVTQAMILDLPPRYLVDPSDRASGTQEKRQRAPQEAHHGSSKESGRQQFPSLPQQQLQMPSNPVSVSKAPSYLHSEKTNSPSPKRKDQRLHKKVPPPQYRRSETLLGQQDPFDESQLDQKPQQRGLSSADESRTCDGGSSEQPTDLTLDSAGKSSDSS</sequence>
<evidence type="ECO:0000256" key="1">
    <source>
        <dbReference type="SAM" id="MobiDB-lite"/>
    </source>
</evidence>
<feature type="compositionally biased region" description="Basic and acidic residues" evidence="1">
    <location>
        <begin position="201"/>
        <end position="231"/>
    </location>
</feature>
<dbReference type="Proteomes" id="UP001149954">
    <property type="component" value="Unassembled WGS sequence"/>
</dbReference>
<dbReference type="EMBL" id="JAPWDS010000002">
    <property type="protein sequence ID" value="KAJ5514193.1"/>
    <property type="molecule type" value="Genomic_DNA"/>
</dbReference>
<name>A0A9W9Y1R6_9EURO</name>
<comment type="caution">
    <text evidence="2">The sequence shown here is derived from an EMBL/GenBank/DDBJ whole genome shotgun (WGS) entry which is preliminary data.</text>
</comment>
<gene>
    <name evidence="2" type="ORF">N7463_003745</name>
</gene>
<feature type="compositionally biased region" description="Basic and acidic residues" evidence="1">
    <location>
        <begin position="281"/>
        <end position="300"/>
    </location>
</feature>
<organism evidence="2 3">
    <name type="scientific">Penicillium fimorum</name>
    <dbReference type="NCBI Taxonomy" id="1882269"/>
    <lineage>
        <taxon>Eukaryota</taxon>
        <taxon>Fungi</taxon>
        <taxon>Dikarya</taxon>
        <taxon>Ascomycota</taxon>
        <taxon>Pezizomycotina</taxon>
        <taxon>Eurotiomycetes</taxon>
        <taxon>Eurotiomycetidae</taxon>
        <taxon>Eurotiales</taxon>
        <taxon>Aspergillaceae</taxon>
        <taxon>Penicillium</taxon>
    </lineage>
</organism>